<dbReference type="InterPro" id="IPR021124">
    <property type="entry name" value="CRISPR-assoc_prot_Cas5"/>
</dbReference>
<dbReference type="InterPro" id="IPR013422">
    <property type="entry name" value="CRISPR-assoc_prot_Cas5_N"/>
</dbReference>
<evidence type="ECO:0000256" key="1">
    <source>
        <dbReference type="ARBA" id="ARBA00023118"/>
    </source>
</evidence>
<name>A0A1G8F2A3_ANETH</name>
<evidence type="ECO:0000313" key="2">
    <source>
        <dbReference type="EMBL" id="SDH76241.1"/>
    </source>
</evidence>
<dbReference type="InterPro" id="IPR013337">
    <property type="entry name" value="CRISPR-assoc_prot_Cas5_Tneap"/>
</dbReference>
<sequence>MKALRLKLYQETACYKKPLAFKVGETYPLPPYATVKGMLHAMLGANEFIPMRLSIQGTYEAKMVDYQAHYFFKKTDVAEFPLVLDGLASKPYEYEHMTKMPLYMHLLYGVQLLIHVEAVPEVLEAIVAAIENGNTHWSLGRWEDLVRIDEYELVEVKEIEERIRLKYNAYILRDVLNSLETELNAVPYQLNWKYEIKNGIRRWEKIDVGYVLAVSGLEFDADDDVLQDQDGNLIFYNL</sequence>
<dbReference type="NCBIfam" id="TIGR02593">
    <property type="entry name" value="CRISPR_cas5"/>
    <property type="match status" value="1"/>
</dbReference>
<dbReference type="GO" id="GO:0051607">
    <property type="term" value="P:defense response to virus"/>
    <property type="evidence" value="ECO:0007669"/>
    <property type="project" value="UniProtKB-KW"/>
</dbReference>
<dbReference type="Pfam" id="PF09704">
    <property type="entry name" value="Cas_Cas5d"/>
    <property type="match status" value="1"/>
</dbReference>
<reference evidence="2 3" key="1">
    <citation type="submission" date="2016-10" db="EMBL/GenBank/DDBJ databases">
        <authorList>
            <person name="de Groot N.N."/>
        </authorList>
    </citation>
    <scope>NUCLEOTIDE SEQUENCE [LARGE SCALE GENOMIC DNA]</scope>
    <source>
        <strain evidence="2 3">L 420-91</strain>
    </source>
</reference>
<dbReference type="EMBL" id="FNDE01000054">
    <property type="protein sequence ID" value="SDH76241.1"/>
    <property type="molecule type" value="Genomic_DNA"/>
</dbReference>
<dbReference type="AlphaFoldDB" id="A0A1G8F2A3"/>
<dbReference type="GO" id="GO:0043571">
    <property type="term" value="P:maintenance of CRISPR repeat elements"/>
    <property type="evidence" value="ECO:0007669"/>
    <property type="project" value="InterPro"/>
</dbReference>
<gene>
    <name evidence="2" type="ORF">SAMN04489735_10545</name>
</gene>
<protein>
    <submittedName>
        <fullName evidence="2">CRISPR-associated protein Cas5t</fullName>
    </submittedName>
</protein>
<dbReference type="OrthoDB" id="9782505at2"/>
<organism evidence="2 3">
    <name type="scientific">Aneurinibacillus thermoaerophilus</name>
    <dbReference type="NCBI Taxonomy" id="143495"/>
    <lineage>
        <taxon>Bacteria</taxon>
        <taxon>Bacillati</taxon>
        <taxon>Bacillota</taxon>
        <taxon>Bacilli</taxon>
        <taxon>Bacillales</taxon>
        <taxon>Paenibacillaceae</taxon>
        <taxon>Aneurinibacillus group</taxon>
        <taxon>Aneurinibacillus</taxon>
    </lineage>
</organism>
<dbReference type="RefSeq" id="WP_057899894.1">
    <property type="nucleotide sequence ID" value="NZ_FNDE01000054.1"/>
</dbReference>
<evidence type="ECO:0000313" key="3">
    <source>
        <dbReference type="Proteomes" id="UP000198956"/>
    </source>
</evidence>
<proteinExistence type="predicted"/>
<keyword evidence="1" id="KW-0051">Antiviral defense</keyword>
<dbReference type="NCBIfam" id="TIGR01895">
    <property type="entry name" value="cas_Cas5t"/>
    <property type="match status" value="1"/>
</dbReference>
<dbReference type="Proteomes" id="UP000198956">
    <property type="component" value="Unassembled WGS sequence"/>
</dbReference>
<accession>A0A1G8F2A3</accession>